<accession>A0A183I6E3</accession>
<keyword evidence="1" id="KW-1133">Transmembrane helix</keyword>
<dbReference type="WBParaSite" id="OFLC_0001531601-mRNA-1">
    <property type="protein sequence ID" value="OFLC_0001531601-mRNA-1"/>
    <property type="gene ID" value="OFLC_0001531601"/>
</dbReference>
<dbReference type="EMBL" id="KZ270986">
    <property type="protein sequence ID" value="OZC05485.1"/>
    <property type="molecule type" value="Genomic_DNA"/>
</dbReference>
<dbReference type="OrthoDB" id="284473at2759"/>
<keyword evidence="3" id="KW-1185">Reference proteome</keyword>
<dbReference type="STRING" id="387005.A0A183I6E3"/>
<proteinExistence type="predicted"/>
<reference evidence="2 3" key="1">
    <citation type="submission" date="2015-12" db="EMBL/GenBank/DDBJ databases">
        <title>Draft genome of the nematode, Onchocerca flexuosa.</title>
        <authorList>
            <person name="Mitreva M."/>
        </authorList>
    </citation>
    <scope>NUCLEOTIDE SEQUENCE [LARGE SCALE GENOMIC DNA]</scope>
    <source>
        <strain evidence="2">Red Deer</strain>
    </source>
</reference>
<evidence type="ECO:0000313" key="4">
    <source>
        <dbReference type="WBParaSite" id="OFLC_0001531601-mRNA-1"/>
    </source>
</evidence>
<evidence type="ECO:0000313" key="2">
    <source>
        <dbReference type="EMBL" id="OZC05485.1"/>
    </source>
</evidence>
<keyword evidence="1" id="KW-0812">Transmembrane</keyword>
<gene>
    <name evidence="2" type="ORF">X798_07541</name>
</gene>
<feature type="transmembrane region" description="Helical" evidence="1">
    <location>
        <begin position="86"/>
        <end position="104"/>
    </location>
</feature>
<evidence type="ECO:0000256" key="1">
    <source>
        <dbReference type="SAM" id="Phobius"/>
    </source>
</evidence>
<keyword evidence="1" id="KW-0472">Membrane</keyword>
<reference evidence="4" key="2">
    <citation type="submission" date="2016-06" db="UniProtKB">
        <authorList>
            <consortium name="WormBaseParasite"/>
        </authorList>
    </citation>
    <scope>IDENTIFICATION</scope>
</reference>
<organism evidence="4">
    <name type="scientific">Onchocerca flexuosa</name>
    <dbReference type="NCBI Taxonomy" id="387005"/>
    <lineage>
        <taxon>Eukaryota</taxon>
        <taxon>Metazoa</taxon>
        <taxon>Ecdysozoa</taxon>
        <taxon>Nematoda</taxon>
        <taxon>Chromadorea</taxon>
        <taxon>Rhabditida</taxon>
        <taxon>Spirurina</taxon>
        <taxon>Spiruromorpha</taxon>
        <taxon>Filarioidea</taxon>
        <taxon>Onchocercidae</taxon>
        <taxon>Onchocerca</taxon>
    </lineage>
</organism>
<protein>
    <submittedName>
        <fullName evidence="4">FBA_1 domain-containing protein</fullName>
    </submittedName>
</protein>
<dbReference type="Proteomes" id="UP000242913">
    <property type="component" value="Unassembled WGS sequence"/>
</dbReference>
<sequence length="115" mass="13052">MQPFYLASGVFPKSSGVHIILQGPTLHKLFVTNLCLNGDYIVETDCDETLQLVLWKKDSGKEETKSVQNSDEKMRNVWNFHAEDEIIVGIGLLSSNFAILRSFVFRRQISIDMST</sequence>
<name>A0A183I6E3_9BILA</name>
<evidence type="ECO:0000313" key="3">
    <source>
        <dbReference type="Proteomes" id="UP000242913"/>
    </source>
</evidence>
<dbReference type="AlphaFoldDB" id="A0A183I6E3"/>